<name>A0A7M7JKL4_VARDE</name>
<sequence>MRVHYKSIMLKSFFSTARRTFPAKKYLSIRNLSTIFALSTGYVKSAVAVFRVSGPKAMTVLLTMGGFKTRPEHGRVYVRTLRHPKSHREIDKAVLLWFSAPNSFTGEDVVELQCHGSLAVIRALTSALASLEGLRAAEPGEFARRAFLNKKMDLTDVESLADLIEAETDAQLDQAIRGRGQLVSACARWMQQLKAARANFEVYIDFSEDQDISPSTVMSQASCVLKKTAHEMSEALRTAPQGEAIRTGFKVAITGRPNVGKSTLVNLISRQEASIVSPFAGTTRDLIRVSVDLGGLPIILCDTAGARWNSRDPVEIEGIRRARDFSRQAHLNILVTDDPMLVQEDHRLLLNEGSTTRESDKCNSIVVLNKVDLFTNFDLLKRTVPDLNLVDYAVSCHSGQGVGNLIEGIVTRLADRFAVHDTPALVVRERQRNLIQEALENIQRCLEDASGDAAISAEYLRRAMVALGRISGTVGAEEILDTIFSQFCIGK</sequence>
<comment type="similarity">
    <text evidence="2 6">Belongs to the TRAFAC class TrmE-Era-EngA-EngB-Septin-like GTPase superfamily. TrmE GTPase family.</text>
</comment>
<dbReference type="FunFam" id="3.30.1360.120:FF:000007">
    <property type="entry name" value="tRNA modification GTPase GTPBP3, mitochondrial"/>
    <property type="match status" value="1"/>
</dbReference>
<dbReference type="OMA" id="EFHCHGG"/>
<protein>
    <submittedName>
        <fullName evidence="10">Uncharacterized protein</fullName>
    </submittedName>
</protein>
<dbReference type="NCBIfam" id="TIGR00450">
    <property type="entry name" value="mnmE_trmE_thdF"/>
    <property type="match status" value="1"/>
</dbReference>
<dbReference type="InterPro" id="IPR018948">
    <property type="entry name" value="GTP-bd_TrmE_N"/>
</dbReference>
<evidence type="ECO:0000256" key="5">
    <source>
        <dbReference type="ARBA" id="ARBA00023134"/>
    </source>
</evidence>
<comment type="subcellular location">
    <subcellularLocation>
        <location evidence="1">Mitochondrion</location>
    </subcellularLocation>
</comment>
<dbReference type="InterPro" id="IPR027368">
    <property type="entry name" value="MnmE_dom2"/>
</dbReference>
<dbReference type="NCBIfam" id="TIGR00231">
    <property type="entry name" value="small_GTP"/>
    <property type="match status" value="1"/>
</dbReference>
<evidence type="ECO:0000313" key="10">
    <source>
        <dbReference type="EnsemblMetazoa" id="XP_022653417"/>
    </source>
</evidence>
<feature type="domain" description="GTP-binding protein TrmE N-terminal" evidence="8">
    <location>
        <begin position="34"/>
        <end position="151"/>
    </location>
</feature>
<dbReference type="NCBIfam" id="NF003661">
    <property type="entry name" value="PRK05291.1-3"/>
    <property type="match status" value="1"/>
</dbReference>
<dbReference type="InParanoid" id="A0A7M7JKL4"/>
<dbReference type="HAMAP" id="MF_00379">
    <property type="entry name" value="GTPase_MnmE"/>
    <property type="match status" value="1"/>
</dbReference>
<proteinExistence type="inferred from homology"/>
<keyword evidence="5 6" id="KW-0342">GTP-binding</keyword>
<evidence type="ECO:0000313" key="11">
    <source>
        <dbReference type="Proteomes" id="UP000594260"/>
    </source>
</evidence>
<dbReference type="GeneID" id="111247113"/>
<evidence type="ECO:0000256" key="1">
    <source>
        <dbReference type="ARBA" id="ARBA00004173"/>
    </source>
</evidence>
<dbReference type="PANTHER" id="PTHR42714:SF2">
    <property type="entry name" value="TRNA MODIFICATION GTPASE GTPBP3, MITOCHONDRIAL"/>
    <property type="match status" value="1"/>
</dbReference>
<feature type="domain" description="MnmE helical" evidence="9">
    <location>
        <begin position="154"/>
        <end position="488"/>
    </location>
</feature>
<dbReference type="GO" id="GO:0003924">
    <property type="term" value="F:GTPase activity"/>
    <property type="evidence" value="ECO:0007669"/>
    <property type="project" value="InterPro"/>
</dbReference>
<dbReference type="Gene3D" id="3.30.1360.120">
    <property type="entry name" value="Probable tRNA modification gtpase trme, domain 1"/>
    <property type="match status" value="1"/>
</dbReference>
<dbReference type="RefSeq" id="XP_022653417.1">
    <property type="nucleotide sequence ID" value="XM_022797682.1"/>
</dbReference>
<dbReference type="Gene3D" id="1.20.120.430">
    <property type="entry name" value="tRNA modification GTPase MnmE domain 2"/>
    <property type="match status" value="1"/>
</dbReference>
<dbReference type="EnsemblMetazoa" id="XM_022797682">
    <property type="protein sequence ID" value="XP_022653417"/>
    <property type="gene ID" value="LOC111247113"/>
</dbReference>
<evidence type="ECO:0000256" key="6">
    <source>
        <dbReference type="RuleBase" id="RU003313"/>
    </source>
</evidence>
<dbReference type="Pfam" id="PF10396">
    <property type="entry name" value="TrmE_N"/>
    <property type="match status" value="1"/>
</dbReference>
<dbReference type="SUPFAM" id="SSF52540">
    <property type="entry name" value="P-loop containing nucleoside triphosphate hydrolases"/>
    <property type="match status" value="1"/>
</dbReference>
<dbReference type="Pfam" id="PF01926">
    <property type="entry name" value="MMR_HSR1"/>
    <property type="match status" value="1"/>
</dbReference>
<dbReference type="GO" id="GO:0002098">
    <property type="term" value="P:tRNA wobble uridine modification"/>
    <property type="evidence" value="ECO:0007669"/>
    <property type="project" value="TreeGrafter"/>
</dbReference>
<dbReference type="PANTHER" id="PTHR42714">
    <property type="entry name" value="TRNA MODIFICATION GTPASE GTPBP3"/>
    <property type="match status" value="1"/>
</dbReference>
<evidence type="ECO:0000256" key="3">
    <source>
        <dbReference type="ARBA" id="ARBA00022694"/>
    </source>
</evidence>
<dbReference type="InterPro" id="IPR005225">
    <property type="entry name" value="Small_GTP-bd"/>
</dbReference>
<accession>A0A7M7JKL4</accession>
<keyword evidence="3 6" id="KW-0819">tRNA processing</keyword>
<dbReference type="Proteomes" id="UP000594260">
    <property type="component" value="Unplaced"/>
</dbReference>
<evidence type="ECO:0000259" key="7">
    <source>
        <dbReference type="Pfam" id="PF01926"/>
    </source>
</evidence>
<dbReference type="InterPro" id="IPR006073">
    <property type="entry name" value="GTP-bd"/>
</dbReference>
<dbReference type="CDD" id="cd14858">
    <property type="entry name" value="TrmE_N"/>
    <property type="match status" value="1"/>
</dbReference>
<dbReference type="InterPro" id="IPR025867">
    <property type="entry name" value="MnmE_helical"/>
</dbReference>
<keyword evidence="11" id="KW-1185">Reference proteome</keyword>
<dbReference type="KEGG" id="vde:111247113"/>
<keyword evidence="4 6" id="KW-0547">Nucleotide-binding</keyword>
<dbReference type="Gene3D" id="3.40.50.300">
    <property type="entry name" value="P-loop containing nucleotide triphosphate hydrolases"/>
    <property type="match status" value="1"/>
</dbReference>
<dbReference type="CDD" id="cd04164">
    <property type="entry name" value="trmE"/>
    <property type="match status" value="1"/>
</dbReference>
<organism evidence="10 11">
    <name type="scientific">Varroa destructor</name>
    <name type="common">Honeybee mite</name>
    <dbReference type="NCBI Taxonomy" id="109461"/>
    <lineage>
        <taxon>Eukaryota</taxon>
        <taxon>Metazoa</taxon>
        <taxon>Ecdysozoa</taxon>
        <taxon>Arthropoda</taxon>
        <taxon>Chelicerata</taxon>
        <taxon>Arachnida</taxon>
        <taxon>Acari</taxon>
        <taxon>Parasitiformes</taxon>
        <taxon>Mesostigmata</taxon>
        <taxon>Gamasina</taxon>
        <taxon>Dermanyssoidea</taxon>
        <taxon>Varroidae</taxon>
        <taxon>Varroa</taxon>
    </lineage>
</organism>
<dbReference type="FunCoup" id="A0A7M7JKL4">
    <property type="interactions" value="1261"/>
</dbReference>
<evidence type="ECO:0000256" key="4">
    <source>
        <dbReference type="ARBA" id="ARBA00022741"/>
    </source>
</evidence>
<dbReference type="AlphaFoldDB" id="A0A7M7JKL4"/>
<evidence type="ECO:0000259" key="8">
    <source>
        <dbReference type="Pfam" id="PF10396"/>
    </source>
</evidence>
<dbReference type="OrthoDB" id="188276at2759"/>
<evidence type="ECO:0000259" key="9">
    <source>
        <dbReference type="Pfam" id="PF12631"/>
    </source>
</evidence>
<reference evidence="10" key="1">
    <citation type="submission" date="2021-01" db="UniProtKB">
        <authorList>
            <consortium name="EnsemblMetazoa"/>
        </authorList>
    </citation>
    <scope>IDENTIFICATION</scope>
</reference>
<dbReference type="InterPro" id="IPR027266">
    <property type="entry name" value="TrmE/GcvT-like"/>
</dbReference>
<dbReference type="InterPro" id="IPR031168">
    <property type="entry name" value="G_TrmE"/>
</dbReference>
<dbReference type="InterPro" id="IPR004520">
    <property type="entry name" value="GTPase_MnmE"/>
</dbReference>
<evidence type="ECO:0000256" key="2">
    <source>
        <dbReference type="ARBA" id="ARBA00011043"/>
    </source>
</evidence>
<dbReference type="GO" id="GO:0030488">
    <property type="term" value="P:tRNA methylation"/>
    <property type="evidence" value="ECO:0007669"/>
    <property type="project" value="TreeGrafter"/>
</dbReference>
<dbReference type="InterPro" id="IPR027417">
    <property type="entry name" value="P-loop_NTPase"/>
</dbReference>
<dbReference type="GO" id="GO:0005525">
    <property type="term" value="F:GTP binding"/>
    <property type="evidence" value="ECO:0007669"/>
    <property type="project" value="UniProtKB-KW"/>
</dbReference>
<dbReference type="GO" id="GO:0005739">
    <property type="term" value="C:mitochondrion"/>
    <property type="evidence" value="ECO:0007669"/>
    <property type="project" value="UniProtKB-SubCell"/>
</dbReference>
<dbReference type="Pfam" id="PF12631">
    <property type="entry name" value="MnmE_helical"/>
    <property type="match status" value="1"/>
</dbReference>
<feature type="domain" description="G" evidence="7">
    <location>
        <begin position="250"/>
        <end position="370"/>
    </location>
</feature>